<keyword evidence="2" id="KW-1185">Reference proteome</keyword>
<organism evidence="1 2">
    <name type="scientific">Eumeta variegata</name>
    <name type="common">Bagworm moth</name>
    <name type="synonym">Eumeta japonica</name>
    <dbReference type="NCBI Taxonomy" id="151549"/>
    <lineage>
        <taxon>Eukaryota</taxon>
        <taxon>Metazoa</taxon>
        <taxon>Ecdysozoa</taxon>
        <taxon>Arthropoda</taxon>
        <taxon>Hexapoda</taxon>
        <taxon>Insecta</taxon>
        <taxon>Pterygota</taxon>
        <taxon>Neoptera</taxon>
        <taxon>Endopterygota</taxon>
        <taxon>Lepidoptera</taxon>
        <taxon>Glossata</taxon>
        <taxon>Ditrysia</taxon>
        <taxon>Tineoidea</taxon>
        <taxon>Psychidae</taxon>
        <taxon>Oiketicinae</taxon>
        <taxon>Eumeta</taxon>
    </lineage>
</organism>
<dbReference type="OrthoDB" id="10017160at2759"/>
<protein>
    <submittedName>
        <fullName evidence="1">Uncharacterized protein</fullName>
    </submittedName>
</protein>
<comment type="caution">
    <text evidence="1">The sequence shown here is derived from an EMBL/GenBank/DDBJ whole genome shotgun (WGS) entry which is preliminary data.</text>
</comment>
<gene>
    <name evidence="1" type="ORF">EVAR_11760_1</name>
</gene>
<name>A0A4C1UPA6_EUMVA</name>
<accession>A0A4C1UPA6</accession>
<dbReference type="AlphaFoldDB" id="A0A4C1UPA6"/>
<sequence>MLKNSVLLSCRDMMHRFAGGDINSVYDMITGDESWTYCYNSEKRQYTQWVLFYFEELPTEVKRGRSVGKTYVLTGAIEARGDGVEEGVLGREQPLAHRHAPARAARLSLALQSNVIVQHTTYA</sequence>
<dbReference type="EMBL" id="BGZK01000205">
    <property type="protein sequence ID" value="GBP28301.1"/>
    <property type="molecule type" value="Genomic_DNA"/>
</dbReference>
<evidence type="ECO:0000313" key="1">
    <source>
        <dbReference type="EMBL" id="GBP28301.1"/>
    </source>
</evidence>
<reference evidence="1 2" key="1">
    <citation type="journal article" date="2019" name="Commun. Biol.">
        <title>The bagworm genome reveals a unique fibroin gene that provides high tensile strength.</title>
        <authorList>
            <person name="Kono N."/>
            <person name="Nakamura H."/>
            <person name="Ohtoshi R."/>
            <person name="Tomita M."/>
            <person name="Numata K."/>
            <person name="Arakawa K."/>
        </authorList>
    </citation>
    <scope>NUCLEOTIDE SEQUENCE [LARGE SCALE GENOMIC DNA]</scope>
</reference>
<evidence type="ECO:0000313" key="2">
    <source>
        <dbReference type="Proteomes" id="UP000299102"/>
    </source>
</evidence>
<dbReference type="Proteomes" id="UP000299102">
    <property type="component" value="Unassembled WGS sequence"/>
</dbReference>
<proteinExistence type="predicted"/>